<dbReference type="SUPFAM" id="SSF52047">
    <property type="entry name" value="RNI-like"/>
    <property type="match status" value="1"/>
</dbReference>
<evidence type="ECO:0000256" key="1">
    <source>
        <dbReference type="SAM" id="SignalP"/>
    </source>
</evidence>
<dbReference type="SUPFAM" id="SSF81383">
    <property type="entry name" value="F-box domain"/>
    <property type="match status" value="1"/>
</dbReference>
<dbReference type="InParanoid" id="D8Q460"/>
<dbReference type="InterPro" id="IPR032675">
    <property type="entry name" value="LRR_dom_sf"/>
</dbReference>
<dbReference type="AlphaFoldDB" id="D8Q460"/>
<feature type="signal peptide" evidence="1">
    <location>
        <begin position="1"/>
        <end position="16"/>
    </location>
</feature>
<proteinExistence type="predicted"/>
<dbReference type="Proteomes" id="UP000007431">
    <property type="component" value="Unassembled WGS sequence"/>
</dbReference>
<dbReference type="Gene3D" id="3.80.10.10">
    <property type="entry name" value="Ribonuclease Inhibitor"/>
    <property type="match status" value="1"/>
</dbReference>
<dbReference type="OrthoDB" id="3057220at2759"/>
<keyword evidence="4" id="KW-1185">Reference proteome</keyword>
<dbReference type="GeneID" id="9596160"/>
<dbReference type="HOGENOM" id="CLU_482464_0_0_1"/>
<name>D8Q460_SCHCM</name>
<feature type="non-terminal residue" evidence="3">
    <location>
        <position position="542"/>
    </location>
</feature>
<dbReference type="PROSITE" id="PS51257">
    <property type="entry name" value="PROKAR_LIPOPROTEIN"/>
    <property type="match status" value="1"/>
</dbReference>
<protein>
    <recommendedName>
        <fullName evidence="2">F-box domain-containing protein</fullName>
    </recommendedName>
</protein>
<feature type="domain" description="F-box" evidence="2">
    <location>
        <begin position="22"/>
        <end position="67"/>
    </location>
</feature>
<evidence type="ECO:0000313" key="4">
    <source>
        <dbReference type="Proteomes" id="UP000007431"/>
    </source>
</evidence>
<evidence type="ECO:0000259" key="2">
    <source>
        <dbReference type="PROSITE" id="PS50181"/>
    </source>
</evidence>
<keyword evidence="1" id="KW-0732">Signal</keyword>
<dbReference type="InterPro" id="IPR036047">
    <property type="entry name" value="F-box-like_dom_sf"/>
</dbReference>
<gene>
    <name evidence="3" type="ORF">SCHCODRAFT_108782</name>
</gene>
<dbReference type="KEGG" id="scm:SCHCO_02627031"/>
<feature type="chain" id="PRO_5003120509" description="F-box domain-containing protein" evidence="1">
    <location>
        <begin position="17"/>
        <end position="542"/>
    </location>
</feature>
<reference evidence="3 4" key="1">
    <citation type="journal article" date="2010" name="Nat. Biotechnol.">
        <title>Genome sequence of the model mushroom Schizophyllum commune.</title>
        <authorList>
            <person name="Ohm R.A."/>
            <person name="de Jong J.F."/>
            <person name="Lugones L.G."/>
            <person name="Aerts A."/>
            <person name="Kothe E."/>
            <person name="Stajich J.E."/>
            <person name="de Vries R.P."/>
            <person name="Record E."/>
            <person name="Levasseur A."/>
            <person name="Baker S.E."/>
            <person name="Bartholomew K.A."/>
            <person name="Coutinho P.M."/>
            <person name="Erdmann S."/>
            <person name="Fowler T.J."/>
            <person name="Gathman A.C."/>
            <person name="Lombard V."/>
            <person name="Henrissat B."/>
            <person name="Knabe N."/>
            <person name="Kuees U."/>
            <person name="Lilly W.W."/>
            <person name="Lindquist E."/>
            <person name="Lucas S."/>
            <person name="Magnuson J.K."/>
            <person name="Piumi F."/>
            <person name="Raudaskoski M."/>
            <person name="Salamov A."/>
            <person name="Schmutz J."/>
            <person name="Schwarze F.W.M.R."/>
            <person name="vanKuyk P.A."/>
            <person name="Horton J.S."/>
            <person name="Grigoriev I.V."/>
            <person name="Woesten H.A.B."/>
        </authorList>
    </citation>
    <scope>NUCLEOTIDE SEQUENCE [LARGE SCALE GENOMIC DNA]</scope>
    <source>
        <strain evidence="4">H4-8 / FGSC 9210</strain>
    </source>
</reference>
<dbReference type="InterPro" id="IPR001810">
    <property type="entry name" value="F-box_dom"/>
</dbReference>
<organism evidence="4">
    <name type="scientific">Schizophyllum commune (strain H4-8 / FGSC 9210)</name>
    <name type="common">Split gill fungus</name>
    <dbReference type="NCBI Taxonomy" id="578458"/>
    <lineage>
        <taxon>Eukaryota</taxon>
        <taxon>Fungi</taxon>
        <taxon>Dikarya</taxon>
        <taxon>Basidiomycota</taxon>
        <taxon>Agaricomycotina</taxon>
        <taxon>Agaricomycetes</taxon>
        <taxon>Agaricomycetidae</taxon>
        <taxon>Agaricales</taxon>
        <taxon>Schizophyllaceae</taxon>
        <taxon>Schizophyllum</taxon>
    </lineage>
</organism>
<accession>D8Q460</accession>
<dbReference type="VEuPathDB" id="FungiDB:SCHCODRAFT_02627031"/>
<dbReference type="EMBL" id="GL377306">
    <property type="protein sequence ID" value="EFI97171.1"/>
    <property type="molecule type" value="Genomic_DNA"/>
</dbReference>
<dbReference type="Pfam" id="PF12937">
    <property type="entry name" value="F-box-like"/>
    <property type="match status" value="1"/>
</dbReference>
<sequence>MLRWVSSALFTSLGCAKLFDTPTSIQHLPNEMLTEVACFLSKADQVALVRVNRHFHALVEPLIWRELTSIVPLLLLLPEYFELEDVPLPPRSPAGRTGIDFKCLRRLCDLSPDMWRDIPNVKRLAGHVRKLLLHPCSDLHWDVKHPTFTQSGRLVIDWTTFKAVAKSLQGARNVQLLPNLQCLEVNSCCIRGLSTQMLIPFFTGGSVTTFESHCALSCFGRCLARGELKTFGYYEPSPEIVGWPDQQDALLIPALRDLVPKIHTLDALHLRLSYGQQLLPLLHPAAETLKVLDIEIRRLIGATPDYGLASLRALTVRRQKATFVRALAGSPYLEHVELQDVILANADGMSMAMERIGTGALRCLRIEEKIPQRSDPTWYIERRHLDALSSSHSLIELDIRASSGVSLTDDDWATLVPSWPCLQRFRLQLGRRRRSRDVVLHVPQATLATLTHLARCCPNLGELSIPLNVDGVPPLASESEVRKNCLVRLDLGYCSAIRADVDPTRVAGFLRTLFPVLRELQVMAACPADIDTWDQLKQAHVA</sequence>
<dbReference type="RefSeq" id="XP_003032074.1">
    <property type="nucleotide sequence ID" value="XM_003032028.1"/>
</dbReference>
<dbReference type="PROSITE" id="PS50181">
    <property type="entry name" value="FBOX"/>
    <property type="match status" value="1"/>
</dbReference>
<evidence type="ECO:0000313" key="3">
    <source>
        <dbReference type="EMBL" id="EFI97171.1"/>
    </source>
</evidence>